<dbReference type="HOGENOM" id="CLU_1198601_0_0_5"/>
<keyword evidence="3" id="KW-1185">Reference proteome</keyword>
<dbReference type="STRING" id="1430440.MGMSRv2__3791"/>
<evidence type="ECO:0008006" key="4">
    <source>
        <dbReference type="Google" id="ProtNLM"/>
    </source>
</evidence>
<dbReference type="GO" id="GO:0003677">
    <property type="term" value="F:DNA binding"/>
    <property type="evidence" value="ECO:0007669"/>
    <property type="project" value="InterPro"/>
</dbReference>
<evidence type="ECO:0000313" key="3">
    <source>
        <dbReference type="Proteomes" id="UP000018922"/>
    </source>
</evidence>
<dbReference type="SUPFAM" id="SSF56349">
    <property type="entry name" value="DNA breaking-rejoining enzymes"/>
    <property type="match status" value="1"/>
</dbReference>
<feature type="compositionally biased region" description="Basic and acidic residues" evidence="1">
    <location>
        <begin position="84"/>
        <end position="96"/>
    </location>
</feature>
<sequence>MITRTPETEEHYRQIARRLMQTCGRDLGRHSSELTVAMMAGWMIQHRTEWASATWRQYRAALDFVTGSQLSGIPSRSELPPPAPRDERTSGLKEKRLPPDDLQKLLDYLLDEAKRRPRQSSNGISTRGMATLLLLCGTITGLRHCEWVSVVVTPLPSGLTLRIRNAKNTNGRSHVEFREFHLTGIGETLKGFILLLVSVTGQTAAAGMHETLVASAGKALQRAARRLSKHV</sequence>
<reference evidence="2 3" key="1">
    <citation type="journal article" date="2014" name="Genome Announc.">
        <title>Complete genome sequence of Magnetospirillum gryphiswaldense MSR-1.</title>
        <authorList>
            <person name="Wang X."/>
            <person name="Wang Q."/>
            <person name="Zhang W."/>
            <person name="Wang Y."/>
            <person name="Li L."/>
            <person name="Wen T."/>
            <person name="Zhang T."/>
            <person name="Zhang Y."/>
            <person name="Xu J."/>
            <person name="Hu J."/>
            <person name="Li S."/>
            <person name="Liu L."/>
            <person name="Liu J."/>
            <person name="Jiang W."/>
            <person name="Tian J."/>
            <person name="Li Y."/>
            <person name="Schuler D."/>
            <person name="Wang L."/>
            <person name="Li J."/>
        </authorList>
    </citation>
    <scope>NUCLEOTIDE SEQUENCE [LARGE SCALE GENOMIC DNA]</scope>
    <source>
        <strain evidence="3">DSM 6361 / JCM 21280 / NBRC 15271 / MSR-1</strain>
    </source>
</reference>
<evidence type="ECO:0000313" key="2">
    <source>
        <dbReference type="EMBL" id="CDL01006.1"/>
    </source>
</evidence>
<accession>V6F8Q2</accession>
<dbReference type="Proteomes" id="UP000018922">
    <property type="component" value="Chromosome I"/>
</dbReference>
<dbReference type="InterPro" id="IPR011010">
    <property type="entry name" value="DNA_brk_join_enz"/>
</dbReference>
<gene>
    <name evidence="2" type="ordered locus">MGMSRv2__3791</name>
</gene>
<dbReference type="AlphaFoldDB" id="V6F8Q2"/>
<feature type="region of interest" description="Disordered" evidence="1">
    <location>
        <begin position="71"/>
        <end position="96"/>
    </location>
</feature>
<dbReference type="EMBL" id="HG794546">
    <property type="protein sequence ID" value="CDL01006.1"/>
    <property type="molecule type" value="Genomic_DNA"/>
</dbReference>
<evidence type="ECO:0000256" key="1">
    <source>
        <dbReference type="SAM" id="MobiDB-lite"/>
    </source>
</evidence>
<name>V6F8Q2_MAGGM</name>
<dbReference type="KEGG" id="mgy:MGMSRv2__3791"/>
<protein>
    <recommendedName>
        <fullName evidence="4">Tyr recombinase domain-containing protein</fullName>
    </recommendedName>
</protein>
<organism evidence="2 3">
    <name type="scientific">Magnetospirillum gryphiswaldense (strain DSM 6361 / JCM 21280 / NBRC 15271 / MSR-1)</name>
    <dbReference type="NCBI Taxonomy" id="431944"/>
    <lineage>
        <taxon>Bacteria</taxon>
        <taxon>Pseudomonadati</taxon>
        <taxon>Pseudomonadota</taxon>
        <taxon>Alphaproteobacteria</taxon>
        <taxon>Rhodospirillales</taxon>
        <taxon>Rhodospirillaceae</taxon>
        <taxon>Magnetospirillum</taxon>
    </lineage>
</organism>
<proteinExistence type="predicted"/>